<protein>
    <submittedName>
        <fullName evidence="3">ATP nucleotide 3'-pyrophosphokinase</fullName>
    </submittedName>
</protein>
<organism evidence="3 4">
    <name type="scientific">Streptomyces spectabilis</name>
    <dbReference type="NCBI Taxonomy" id="68270"/>
    <lineage>
        <taxon>Bacteria</taxon>
        <taxon>Bacillati</taxon>
        <taxon>Actinomycetota</taxon>
        <taxon>Actinomycetes</taxon>
        <taxon>Kitasatosporales</taxon>
        <taxon>Streptomycetaceae</taxon>
        <taxon>Streptomyces</taxon>
    </lineage>
</organism>
<evidence type="ECO:0000256" key="2">
    <source>
        <dbReference type="SAM" id="SignalP"/>
    </source>
</evidence>
<feature type="signal peptide" evidence="2">
    <location>
        <begin position="1"/>
        <end position="31"/>
    </location>
</feature>
<feature type="chain" id="PRO_5022112710" evidence="2">
    <location>
        <begin position="32"/>
        <end position="270"/>
    </location>
</feature>
<keyword evidence="3" id="KW-0418">Kinase</keyword>
<dbReference type="Proteomes" id="UP000316806">
    <property type="component" value="Chromosome"/>
</dbReference>
<feature type="region of interest" description="Disordered" evidence="1">
    <location>
        <begin position="34"/>
        <end position="60"/>
    </location>
</feature>
<sequence>MTTQHRLGRTAAVLAAAVALSTATTGLTAYAAEHSDKTGKHATATAAHGGPAQRDDKDGWERDGLRLDAAENRKVDAYLARARAAEPSISSDVRTAADLSRAELVGFDHRLKSPDSLKRKVATDLKEHPEQNVDDALTRLSDAVRYTFQWSDADYVTGVTIASEVLSAWGNDSTKWSNTWGRAKGYKGLNSGWRAPGSQQRFEVQFHTPASKYAQEETHKLYEELRLPSTSPERKKELQEQQDAIFAAVPVPDGAPALTAPDRTALAPAA</sequence>
<gene>
    <name evidence="3" type="ORF">FH965_38715</name>
</gene>
<dbReference type="AlphaFoldDB" id="A0A516RJD2"/>
<feature type="compositionally biased region" description="Low complexity" evidence="1">
    <location>
        <begin position="41"/>
        <end position="50"/>
    </location>
</feature>
<evidence type="ECO:0000256" key="1">
    <source>
        <dbReference type="SAM" id="MobiDB-lite"/>
    </source>
</evidence>
<dbReference type="RefSeq" id="WP_144322962.1">
    <property type="nucleotide sequence ID" value="NZ_CP040916.1"/>
</dbReference>
<keyword evidence="2" id="KW-0732">Signal</keyword>
<evidence type="ECO:0000313" key="3">
    <source>
        <dbReference type="EMBL" id="QDQ15760.1"/>
    </source>
</evidence>
<accession>A0A516RJD2</accession>
<proteinExistence type="predicted"/>
<dbReference type="EMBL" id="CP040916">
    <property type="protein sequence ID" value="QDQ15760.1"/>
    <property type="molecule type" value="Genomic_DNA"/>
</dbReference>
<name>A0A516RJD2_STRST</name>
<reference evidence="3 4" key="1">
    <citation type="journal article" date="2019" name="J. Ind. Microbiol. Biotechnol.">
        <title>The complete genomic sequence of Streptomyces spectabilis NRRL-2792 and identification of secondary metabolite biosynthetic gene clusters.</title>
        <authorList>
            <person name="Sinha A."/>
            <person name="Phillips-Salemka S."/>
            <person name="Niraula T.A."/>
            <person name="Short K.A."/>
            <person name="Niraula N.P."/>
        </authorList>
    </citation>
    <scope>NUCLEOTIDE SEQUENCE [LARGE SCALE GENOMIC DNA]</scope>
    <source>
        <strain evidence="3 4">NRRL 2792</strain>
    </source>
</reference>
<dbReference type="GO" id="GO:0016301">
    <property type="term" value="F:kinase activity"/>
    <property type="evidence" value="ECO:0007669"/>
    <property type="project" value="UniProtKB-KW"/>
</dbReference>
<evidence type="ECO:0000313" key="4">
    <source>
        <dbReference type="Proteomes" id="UP000316806"/>
    </source>
</evidence>
<keyword evidence="3" id="KW-0808">Transferase</keyword>